<protein>
    <submittedName>
        <fullName evidence="8">Putative acylesterase/phospholipase RssA</fullName>
    </submittedName>
</protein>
<dbReference type="GO" id="GO:0016787">
    <property type="term" value="F:hydrolase activity"/>
    <property type="evidence" value="ECO:0007669"/>
    <property type="project" value="UniProtKB-UniRule"/>
</dbReference>
<keyword evidence="3 4" id="KW-0443">Lipid metabolism</keyword>
<proteinExistence type="predicted"/>
<dbReference type="RefSeq" id="WP_183964892.1">
    <property type="nucleotide sequence ID" value="NZ_BAABEW010000017.1"/>
</dbReference>
<feature type="short sequence motif" description="GXGXXG" evidence="4">
    <location>
        <begin position="39"/>
        <end position="44"/>
    </location>
</feature>
<feature type="transmembrane region" description="Helical" evidence="6">
    <location>
        <begin position="67"/>
        <end position="86"/>
    </location>
</feature>
<feature type="transmembrane region" description="Helical" evidence="6">
    <location>
        <begin position="33"/>
        <end position="55"/>
    </location>
</feature>
<evidence type="ECO:0000259" key="7">
    <source>
        <dbReference type="PROSITE" id="PS51635"/>
    </source>
</evidence>
<feature type="short sequence motif" description="DGA/G" evidence="4">
    <location>
        <begin position="243"/>
        <end position="245"/>
    </location>
</feature>
<evidence type="ECO:0000256" key="2">
    <source>
        <dbReference type="ARBA" id="ARBA00022963"/>
    </source>
</evidence>
<feature type="region of interest" description="Disordered" evidence="5">
    <location>
        <begin position="1"/>
        <end position="28"/>
    </location>
</feature>
<evidence type="ECO:0000256" key="3">
    <source>
        <dbReference type="ARBA" id="ARBA00023098"/>
    </source>
</evidence>
<dbReference type="InterPro" id="IPR016035">
    <property type="entry name" value="Acyl_Trfase/lysoPLipase"/>
</dbReference>
<keyword evidence="9" id="KW-1185">Reference proteome</keyword>
<keyword evidence="1 4" id="KW-0378">Hydrolase</keyword>
<dbReference type="InterPro" id="IPR002641">
    <property type="entry name" value="PNPLA_dom"/>
</dbReference>
<dbReference type="EMBL" id="JACHGB010000002">
    <property type="protein sequence ID" value="MBB5271007.1"/>
    <property type="molecule type" value="Genomic_DNA"/>
</dbReference>
<evidence type="ECO:0000256" key="4">
    <source>
        <dbReference type="PROSITE-ProRule" id="PRU01161"/>
    </source>
</evidence>
<evidence type="ECO:0000313" key="9">
    <source>
        <dbReference type="Proteomes" id="UP000532440"/>
    </source>
</evidence>
<dbReference type="PANTHER" id="PTHR14226">
    <property type="entry name" value="NEUROPATHY TARGET ESTERASE/SWISS CHEESE D.MELANOGASTER"/>
    <property type="match status" value="1"/>
</dbReference>
<dbReference type="GO" id="GO:0016042">
    <property type="term" value="P:lipid catabolic process"/>
    <property type="evidence" value="ECO:0007669"/>
    <property type="project" value="UniProtKB-UniRule"/>
</dbReference>
<dbReference type="SUPFAM" id="SSF52151">
    <property type="entry name" value="FabD/lysophospholipase-like"/>
    <property type="match status" value="1"/>
</dbReference>
<dbReference type="PROSITE" id="PS51635">
    <property type="entry name" value="PNPLA"/>
    <property type="match status" value="1"/>
</dbReference>
<comment type="caution">
    <text evidence="8">The sequence shown here is derived from an EMBL/GenBank/DDBJ whole genome shotgun (WGS) entry which is preliminary data.</text>
</comment>
<evidence type="ECO:0000256" key="1">
    <source>
        <dbReference type="ARBA" id="ARBA00022801"/>
    </source>
</evidence>
<feature type="domain" description="PNPLA" evidence="7">
    <location>
        <begin position="35"/>
        <end position="256"/>
    </location>
</feature>
<dbReference type="PANTHER" id="PTHR14226:SF57">
    <property type="entry name" value="BLR7027 PROTEIN"/>
    <property type="match status" value="1"/>
</dbReference>
<evidence type="ECO:0000256" key="6">
    <source>
        <dbReference type="SAM" id="Phobius"/>
    </source>
</evidence>
<feature type="active site" description="Nucleophile" evidence="4">
    <location>
        <position position="74"/>
    </location>
</feature>
<feature type="active site" description="Proton acceptor" evidence="4">
    <location>
        <position position="243"/>
    </location>
</feature>
<keyword evidence="2 4" id="KW-0442">Lipid degradation</keyword>
<dbReference type="AlphaFoldDB" id="A0A7W8HF77"/>
<dbReference type="Gene3D" id="3.40.1090.10">
    <property type="entry name" value="Cytosolic phospholipase A2 catalytic domain"/>
    <property type="match status" value="2"/>
</dbReference>
<name>A0A7W8HF77_9BURK</name>
<reference evidence="8 9" key="1">
    <citation type="submission" date="2020-08" db="EMBL/GenBank/DDBJ databases">
        <title>Genomic Encyclopedia of Type Strains, Phase IV (KMG-IV): sequencing the most valuable type-strain genomes for metagenomic binning, comparative biology and taxonomic classification.</title>
        <authorList>
            <person name="Goeker M."/>
        </authorList>
    </citation>
    <scope>NUCLEOTIDE SEQUENCE [LARGE SCALE GENOMIC DNA]</scope>
    <source>
        <strain evidence="8 9">DSM 29781</strain>
    </source>
</reference>
<evidence type="ECO:0000256" key="5">
    <source>
        <dbReference type="SAM" id="MobiDB-lite"/>
    </source>
</evidence>
<dbReference type="Pfam" id="PF01734">
    <property type="entry name" value="Patatin"/>
    <property type="match status" value="1"/>
</dbReference>
<organism evidence="8 9">
    <name type="scientific">Quisquiliibacterium transsilvanicum</name>
    <dbReference type="NCBI Taxonomy" id="1549638"/>
    <lineage>
        <taxon>Bacteria</taxon>
        <taxon>Pseudomonadati</taxon>
        <taxon>Pseudomonadota</taxon>
        <taxon>Betaproteobacteria</taxon>
        <taxon>Burkholderiales</taxon>
        <taxon>Burkholderiaceae</taxon>
        <taxon>Quisquiliibacterium</taxon>
    </lineage>
</organism>
<dbReference type="Proteomes" id="UP000532440">
    <property type="component" value="Unassembled WGS sequence"/>
</dbReference>
<evidence type="ECO:0000313" key="8">
    <source>
        <dbReference type="EMBL" id="MBB5271007.1"/>
    </source>
</evidence>
<keyword evidence="6" id="KW-0472">Membrane</keyword>
<feature type="short sequence motif" description="GXSXG" evidence="4">
    <location>
        <begin position="72"/>
        <end position="76"/>
    </location>
</feature>
<gene>
    <name evidence="8" type="ORF">HNQ70_001011</name>
</gene>
<accession>A0A7W8HF77</accession>
<sequence length="427" mass="45625">MTATRRAARSAPGIRSRRAVGNPRRARRGAGGIGLALAGGGFLGAAYELGVLAALAEAVPDLDLNALDAYVGVSAGSFIAAGLANGKTPHQMVRMFVEDAEDALDPATMLRPSARLWLRALRSAPRAFGQAIDAGISEGLRGPRAVAWQAIERIGRLLPSGFLDTGPAERTLRALFGEEGRTDDFRRLRGALRIVAADIDTGEPVEFGAPGFDHVPISRAVLASSALPGLFPPVEIDGRFYVDGALNKTLHASVALDEGVSLLLCVNPLVPYVAPAGRGAGVIAHAGLPVILSQSLRTAIRSRMGVGLQKYSITHPDAKILLFEPRGDDAATFFTSIFTVSSRRRVCEQAYQHTRADLLARHEEYAARLEPFGLRLSRGVLQDRTLTLVRTTPVPLPRRPRGLEDSTLRLRHALDDLERALKVSGAA</sequence>
<keyword evidence="6" id="KW-0812">Transmembrane</keyword>
<dbReference type="InterPro" id="IPR050301">
    <property type="entry name" value="NTE"/>
</dbReference>
<keyword evidence="6" id="KW-1133">Transmembrane helix</keyword>